<proteinExistence type="predicted"/>
<evidence type="ECO:0000313" key="3">
    <source>
        <dbReference type="EMBL" id="MFB4196606.1"/>
    </source>
</evidence>
<dbReference type="EMBL" id="JBHGBT010000020">
    <property type="protein sequence ID" value="MFB4196606.1"/>
    <property type="molecule type" value="Genomic_DNA"/>
</dbReference>
<sequence length="97" mass="10582">MWVKPSYSKGQSSCVEVALLGREAVALRDAKGRRPRPGDADQRRPVERLPRLHDQRSFRPQLSRPRTCPGRLAAGGPDTGGPLPVAGTGRKGLFKPE</sequence>
<reference evidence="3 4" key="1">
    <citation type="submission" date="2024-09" db="EMBL/GenBank/DDBJ databases">
        <title>Draft genome sequence of multifaceted antimicrobials producing Streptomyces sp. strain FH1.</title>
        <authorList>
            <person name="Hassan F."/>
            <person name="Ali H."/>
            <person name="Hassan N."/>
            <person name="Nawaz A."/>
        </authorList>
    </citation>
    <scope>NUCLEOTIDE SEQUENCE [LARGE SCALE GENOMIC DNA]</scope>
    <source>
        <strain evidence="3 4">FH1</strain>
    </source>
</reference>
<gene>
    <name evidence="3" type="ORF">ACE11A_19900</name>
</gene>
<name>A0ABV4ZR62_9ACTN</name>
<keyword evidence="4" id="KW-1185">Reference proteome</keyword>
<dbReference type="Pfam" id="PF04149">
    <property type="entry name" value="DUF397"/>
    <property type="match status" value="1"/>
</dbReference>
<dbReference type="InterPro" id="IPR007278">
    <property type="entry name" value="DUF397"/>
</dbReference>
<evidence type="ECO:0000313" key="4">
    <source>
        <dbReference type="Proteomes" id="UP001577267"/>
    </source>
</evidence>
<accession>A0ABV4ZR62</accession>
<feature type="region of interest" description="Disordered" evidence="1">
    <location>
        <begin position="28"/>
        <end position="97"/>
    </location>
</feature>
<evidence type="ECO:0000259" key="2">
    <source>
        <dbReference type="Pfam" id="PF04149"/>
    </source>
</evidence>
<feature type="compositionally biased region" description="Basic and acidic residues" evidence="1">
    <location>
        <begin position="28"/>
        <end position="57"/>
    </location>
</feature>
<evidence type="ECO:0000256" key="1">
    <source>
        <dbReference type="SAM" id="MobiDB-lite"/>
    </source>
</evidence>
<organism evidence="3 4">
    <name type="scientific">Streptomyces carpaticus</name>
    <dbReference type="NCBI Taxonomy" id="285558"/>
    <lineage>
        <taxon>Bacteria</taxon>
        <taxon>Bacillati</taxon>
        <taxon>Actinomycetota</taxon>
        <taxon>Actinomycetes</taxon>
        <taxon>Kitasatosporales</taxon>
        <taxon>Streptomycetaceae</taxon>
        <taxon>Streptomyces</taxon>
    </lineage>
</organism>
<comment type="caution">
    <text evidence="3">The sequence shown here is derived from an EMBL/GenBank/DDBJ whole genome shotgun (WGS) entry which is preliminary data.</text>
</comment>
<dbReference type="RefSeq" id="WP_375064799.1">
    <property type="nucleotide sequence ID" value="NZ_JBHGBT010000020.1"/>
</dbReference>
<dbReference type="Proteomes" id="UP001577267">
    <property type="component" value="Unassembled WGS sequence"/>
</dbReference>
<feature type="domain" description="DUF397" evidence="2">
    <location>
        <begin position="2"/>
        <end position="32"/>
    </location>
</feature>
<protein>
    <submittedName>
        <fullName evidence="3">DUF397 domain-containing protein</fullName>
    </submittedName>
</protein>